<dbReference type="InterPro" id="IPR010998">
    <property type="entry name" value="Integrase_recombinase_N"/>
</dbReference>
<evidence type="ECO:0000256" key="1">
    <source>
        <dbReference type="ARBA" id="ARBA00023125"/>
    </source>
</evidence>
<evidence type="ECO:0000313" key="3">
    <source>
        <dbReference type="Proteomes" id="UP000307440"/>
    </source>
</evidence>
<reference evidence="2 3" key="1">
    <citation type="journal article" date="2019" name="Nat. Ecol. Evol.">
        <title>Megaphylogeny resolves global patterns of mushroom evolution.</title>
        <authorList>
            <person name="Varga T."/>
            <person name="Krizsan K."/>
            <person name="Foldi C."/>
            <person name="Dima B."/>
            <person name="Sanchez-Garcia M."/>
            <person name="Sanchez-Ramirez S."/>
            <person name="Szollosi G.J."/>
            <person name="Szarkandi J.G."/>
            <person name="Papp V."/>
            <person name="Albert L."/>
            <person name="Andreopoulos W."/>
            <person name="Angelini C."/>
            <person name="Antonin V."/>
            <person name="Barry K.W."/>
            <person name="Bougher N.L."/>
            <person name="Buchanan P."/>
            <person name="Buyck B."/>
            <person name="Bense V."/>
            <person name="Catcheside P."/>
            <person name="Chovatia M."/>
            <person name="Cooper J."/>
            <person name="Damon W."/>
            <person name="Desjardin D."/>
            <person name="Finy P."/>
            <person name="Geml J."/>
            <person name="Haridas S."/>
            <person name="Hughes K."/>
            <person name="Justo A."/>
            <person name="Karasinski D."/>
            <person name="Kautmanova I."/>
            <person name="Kiss B."/>
            <person name="Kocsube S."/>
            <person name="Kotiranta H."/>
            <person name="LaButti K.M."/>
            <person name="Lechner B.E."/>
            <person name="Liimatainen K."/>
            <person name="Lipzen A."/>
            <person name="Lukacs Z."/>
            <person name="Mihaltcheva S."/>
            <person name="Morgado L.N."/>
            <person name="Niskanen T."/>
            <person name="Noordeloos M.E."/>
            <person name="Ohm R.A."/>
            <person name="Ortiz-Santana B."/>
            <person name="Ovrebo C."/>
            <person name="Racz N."/>
            <person name="Riley R."/>
            <person name="Savchenko A."/>
            <person name="Shiryaev A."/>
            <person name="Soop K."/>
            <person name="Spirin V."/>
            <person name="Szebenyi C."/>
            <person name="Tomsovsky M."/>
            <person name="Tulloss R.E."/>
            <person name="Uehling J."/>
            <person name="Grigoriev I.V."/>
            <person name="Vagvolgyi C."/>
            <person name="Papp T."/>
            <person name="Martin F.M."/>
            <person name="Miettinen O."/>
            <person name="Hibbett D.S."/>
            <person name="Nagy L.G."/>
        </authorList>
    </citation>
    <scope>NUCLEOTIDE SEQUENCE [LARGE SCALE GENOMIC DNA]</scope>
    <source>
        <strain evidence="2 3">CBS 121175</strain>
    </source>
</reference>
<keyword evidence="3" id="KW-1185">Reference proteome</keyword>
<gene>
    <name evidence="2" type="ORF">FA15DRAFT_604789</name>
</gene>
<accession>A0A5C3KCL7</accession>
<sequence length="184" mass="21150">MNITTSSRSSKRPVWTKTRLLQEKSITLGFSLEVGSRASYSSAFKSYINFCTNHELDMKPTPDTLSLYAAYMSHFINPKSVSSYLSGICNHLEALYPDVREVRSHKLEIKRSQKSNHNTCLFFAILSTSFHGLMRLGENVWPEKKSLQDYRKVIMRSSVTMSTKGYSFLYKHPYSQDELLSLLL</sequence>
<organism evidence="2 3">
    <name type="scientific">Coprinopsis marcescibilis</name>
    <name type="common">Agaric fungus</name>
    <name type="synonym">Psathyrella marcescibilis</name>
    <dbReference type="NCBI Taxonomy" id="230819"/>
    <lineage>
        <taxon>Eukaryota</taxon>
        <taxon>Fungi</taxon>
        <taxon>Dikarya</taxon>
        <taxon>Basidiomycota</taxon>
        <taxon>Agaricomycotina</taxon>
        <taxon>Agaricomycetes</taxon>
        <taxon>Agaricomycetidae</taxon>
        <taxon>Agaricales</taxon>
        <taxon>Agaricineae</taxon>
        <taxon>Psathyrellaceae</taxon>
        <taxon>Coprinopsis</taxon>
    </lineage>
</organism>
<dbReference type="Proteomes" id="UP000307440">
    <property type="component" value="Unassembled WGS sequence"/>
</dbReference>
<dbReference type="OrthoDB" id="5598396at2759"/>
<keyword evidence="1" id="KW-0238">DNA-binding</keyword>
<protein>
    <submittedName>
        <fullName evidence="2">Uncharacterized protein</fullName>
    </submittedName>
</protein>
<dbReference type="EMBL" id="ML210487">
    <property type="protein sequence ID" value="TFK17592.1"/>
    <property type="molecule type" value="Genomic_DNA"/>
</dbReference>
<dbReference type="GO" id="GO:0003677">
    <property type="term" value="F:DNA binding"/>
    <property type="evidence" value="ECO:0007669"/>
    <property type="project" value="UniProtKB-KW"/>
</dbReference>
<name>A0A5C3KCL7_COPMA</name>
<dbReference type="STRING" id="230819.A0A5C3KCL7"/>
<evidence type="ECO:0000313" key="2">
    <source>
        <dbReference type="EMBL" id="TFK17592.1"/>
    </source>
</evidence>
<dbReference type="AlphaFoldDB" id="A0A5C3KCL7"/>
<proteinExistence type="predicted"/>
<dbReference type="Gene3D" id="1.10.150.130">
    <property type="match status" value="1"/>
</dbReference>